<dbReference type="OrthoDB" id="9805769at2"/>
<comment type="subcellular location">
    <subcellularLocation>
        <location evidence="1">Cell membrane</location>
        <topology evidence="1">Multi-pass membrane protein</topology>
    </subcellularLocation>
    <subcellularLocation>
        <location evidence="7">Membrane</location>
        <topology evidence="7">Multi-pass membrane protein</topology>
    </subcellularLocation>
</comment>
<feature type="transmembrane region" description="Helical" evidence="8">
    <location>
        <begin position="61"/>
        <end position="82"/>
    </location>
</feature>
<dbReference type="InterPro" id="IPR003918">
    <property type="entry name" value="NADH_UbQ_OxRdtase"/>
</dbReference>
<evidence type="ECO:0000256" key="8">
    <source>
        <dbReference type="SAM" id="Phobius"/>
    </source>
</evidence>
<protein>
    <submittedName>
        <fullName evidence="10">Hydrogenase</fullName>
    </submittedName>
</protein>
<dbReference type="RefSeq" id="WP_149307270.1">
    <property type="nucleotide sequence ID" value="NZ_SRSD01000004.1"/>
</dbReference>
<feature type="transmembrane region" description="Helical" evidence="8">
    <location>
        <begin position="118"/>
        <end position="136"/>
    </location>
</feature>
<sequence>MFTLLVLIPVAGALIAWLIPSNVKRPWVMPVTACLHLALVVAIVAAPPLQSRNEWIDLDAIGLLFLLEVSALFAACAFYSVSYLHYRRERNNRVLCMGMQVCLAAMSLAAGVHHMGLLWLAIETTTLSMAPLVYFNRNARSIEATWKYMLICSVGIALALLGIFFLAYSTVVAGLPPSLLLEPLQGYAPRLPAGWLNAAFVFLLVGYGTKMGLAPLHTWKPDAYGEAPGLVGAMLAGGLANCGFIGLIRIYQICMASGDVHFYRAALLGIGLLSLFTAAAFLVHQTDFKRMLAYSSVEHMGLFAVALGLGGKALYGAMLHLIGNGLAKGVLFLAAGNIHRAFASKSRDSARGALRRAPWSGALFLAGFLAMTGSPPFLIFSSEYSFFVAAFTQGHPLVGGLLAVLLMVAFLGMAMTVLPVVFGEPPKNRERTKYHDAPLLVGPPLALLTILGVVGVWLPQPLYRLVNAAAALLEVAR</sequence>
<dbReference type="PANTHER" id="PTHR42682">
    <property type="entry name" value="HYDROGENASE-4 COMPONENT F"/>
    <property type="match status" value="1"/>
</dbReference>
<dbReference type="PANTHER" id="PTHR42682:SF5">
    <property type="entry name" value="HYDROGENASE-4 COMPONENT F"/>
    <property type="match status" value="1"/>
</dbReference>
<gene>
    <name evidence="10" type="ORF">ET418_08715</name>
</gene>
<dbReference type="GO" id="GO:0005886">
    <property type="term" value="C:plasma membrane"/>
    <property type="evidence" value="ECO:0007669"/>
    <property type="project" value="UniProtKB-SubCell"/>
</dbReference>
<dbReference type="Pfam" id="PF00361">
    <property type="entry name" value="Proton_antipo_M"/>
    <property type="match status" value="1"/>
</dbReference>
<feature type="transmembrane region" description="Helical" evidence="8">
    <location>
        <begin position="291"/>
        <end position="311"/>
    </location>
</feature>
<dbReference type="Proteomes" id="UP000324298">
    <property type="component" value="Unassembled WGS sequence"/>
</dbReference>
<evidence type="ECO:0000313" key="10">
    <source>
        <dbReference type="EMBL" id="KAA0892333.1"/>
    </source>
</evidence>
<feature type="transmembrane region" description="Helical" evidence="8">
    <location>
        <begin position="30"/>
        <end position="49"/>
    </location>
</feature>
<evidence type="ECO:0000256" key="4">
    <source>
        <dbReference type="ARBA" id="ARBA00022989"/>
    </source>
</evidence>
<feature type="transmembrane region" description="Helical" evidence="8">
    <location>
        <begin position="434"/>
        <end position="458"/>
    </location>
</feature>
<keyword evidence="5" id="KW-0560">Oxidoreductase</keyword>
<evidence type="ECO:0000256" key="2">
    <source>
        <dbReference type="ARBA" id="ARBA00022475"/>
    </source>
</evidence>
<keyword evidence="11" id="KW-1185">Reference proteome</keyword>
<feature type="transmembrane region" description="Helical" evidence="8">
    <location>
        <begin position="191"/>
        <end position="209"/>
    </location>
</feature>
<evidence type="ECO:0000256" key="3">
    <source>
        <dbReference type="ARBA" id="ARBA00022692"/>
    </source>
</evidence>
<dbReference type="AlphaFoldDB" id="A0A5A9XI55"/>
<evidence type="ECO:0000256" key="6">
    <source>
        <dbReference type="ARBA" id="ARBA00023136"/>
    </source>
</evidence>
<dbReference type="EMBL" id="SRSD01000004">
    <property type="protein sequence ID" value="KAA0892333.1"/>
    <property type="molecule type" value="Genomic_DNA"/>
</dbReference>
<evidence type="ECO:0000256" key="1">
    <source>
        <dbReference type="ARBA" id="ARBA00004651"/>
    </source>
</evidence>
<dbReference type="GO" id="GO:0042773">
    <property type="term" value="P:ATP synthesis coupled electron transport"/>
    <property type="evidence" value="ECO:0007669"/>
    <property type="project" value="InterPro"/>
</dbReference>
<keyword evidence="4 8" id="KW-1133">Transmembrane helix</keyword>
<feature type="transmembrane region" description="Helical" evidence="8">
    <location>
        <begin position="94"/>
        <end position="112"/>
    </location>
</feature>
<proteinExistence type="predicted"/>
<feature type="domain" description="NADH:quinone oxidoreductase/Mrp antiporter transmembrane" evidence="9">
    <location>
        <begin position="116"/>
        <end position="398"/>
    </location>
</feature>
<accession>A0A5A9XI55</accession>
<feature type="transmembrane region" description="Helical" evidence="8">
    <location>
        <begin position="148"/>
        <end position="171"/>
    </location>
</feature>
<name>A0A5A9XI55_9BACT</name>
<comment type="caution">
    <text evidence="10">The sequence shown here is derived from an EMBL/GenBank/DDBJ whole genome shotgun (WGS) entry which is preliminary data.</text>
</comment>
<feature type="transmembrane region" description="Helical" evidence="8">
    <location>
        <begin position="263"/>
        <end position="284"/>
    </location>
</feature>
<evidence type="ECO:0000256" key="7">
    <source>
        <dbReference type="RuleBase" id="RU000320"/>
    </source>
</evidence>
<dbReference type="GO" id="GO:0008137">
    <property type="term" value="F:NADH dehydrogenase (ubiquinone) activity"/>
    <property type="evidence" value="ECO:0007669"/>
    <property type="project" value="InterPro"/>
</dbReference>
<dbReference type="InterPro" id="IPR052175">
    <property type="entry name" value="ComplexI-like_HydComp"/>
</dbReference>
<evidence type="ECO:0000259" key="9">
    <source>
        <dbReference type="Pfam" id="PF00361"/>
    </source>
</evidence>
<feature type="transmembrane region" description="Helical" evidence="8">
    <location>
        <begin position="230"/>
        <end position="251"/>
    </location>
</feature>
<feature type="transmembrane region" description="Helical" evidence="8">
    <location>
        <begin position="317"/>
        <end position="338"/>
    </location>
</feature>
<keyword evidence="6 8" id="KW-0472">Membrane</keyword>
<keyword evidence="2" id="KW-1003">Cell membrane</keyword>
<keyword evidence="3 7" id="KW-0812">Transmembrane</keyword>
<evidence type="ECO:0000313" key="11">
    <source>
        <dbReference type="Proteomes" id="UP000324298"/>
    </source>
</evidence>
<feature type="transmembrane region" description="Helical" evidence="8">
    <location>
        <begin position="359"/>
        <end position="380"/>
    </location>
</feature>
<feature type="transmembrane region" description="Helical" evidence="8">
    <location>
        <begin position="6"/>
        <end position="23"/>
    </location>
</feature>
<reference evidence="10 11" key="1">
    <citation type="submission" date="2019-04" db="EMBL/GenBank/DDBJ databases">
        <title>Geobacter ruber sp. nov., ferric-reducing bacteria isolated from paddy soil.</title>
        <authorList>
            <person name="Xu Z."/>
            <person name="Masuda Y."/>
            <person name="Itoh H."/>
            <person name="Senoo K."/>
        </authorList>
    </citation>
    <scope>NUCLEOTIDE SEQUENCE [LARGE SCALE GENOMIC DNA]</scope>
    <source>
        <strain evidence="10 11">Red88</strain>
    </source>
</reference>
<feature type="transmembrane region" description="Helical" evidence="8">
    <location>
        <begin position="400"/>
        <end position="422"/>
    </location>
</feature>
<dbReference type="InterPro" id="IPR001750">
    <property type="entry name" value="ND/Mrp_TM"/>
</dbReference>
<organism evidence="10 11">
    <name type="scientific">Oryzomonas rubra</name>
    <dbReference type="NCBI Taxonomy" id="2509454"/>
    <lineage>
        <taxon>Bacteria</taxon>
        <taxon>Pseudomonadati</taxon>
        <taxon>Thermodesulfobacteriota</taxon>
        <taxon>Desulfuromonadia</taxon>
        <taxon>Geobacterales</taxon>
        <taxon>Geobacteraceae</taxon>
        <taxon>Oryzomonas</taxon>
    </lineage>
</organism>
<evidence type="ECO:0000256" key="5">
    <source>
        <dbReference type="ARBA" id="ARBA00023002"/>
    </source>
</evidence>
<dbReference type="PRINTS" id="PR01437">
    <property type="entry name" value="NUOXDRDTASE4"/>
</dbReference>
<dbReference type="GO" id="GO:0016491">
    <property type="term" value="F:oxidoreductase activity"/>
    <property type="evidence" value="ECO:0007669"/>
    <property type="project" value="UniProtKB-KW"/>
</dbReference>